<dbReference type="Proteomes" id="UP000887568">
    <property type="component" value="Unplaced"/>
</dbReference>
<evidence type="ECO:0000256" key="4">
    <source>
        <dbReference type="ARBA" id="ARBA00023098"/>
    </source>
</evidence>
<dbReference type="RefSeq" id="XP_038061941.1">
    <property type="nucleotide sequence ID" value="XM_038206013.1"/>
</dbReference>
<feature type="domain" description="LRAT" evidence="5">
    <location>
        <begin position="13"/>
        <end position="140"/>
    </location>
</feature>
<dbReference type="OrthoDB" id="421951at2759"/>
<dbReference type="GO" id="GO:0004623">
    <property type="term" value="F:phospholipase A2 activity"/>
    <property type="evidence" value="ECO:0007669"/>
    <property type="project" value="TreeGrafter"/>
</dbReference>
<dbReference type="GeneID" id="119732481"/>
<dbReference type="GO" id="GO:0070292">
    <property type="term" value="P:N-acylphosphatidylethanolamine metabolic process"/>
    <property type="evidence" value="ECO:0007669"/>
    <property type="project" value="TreeGrafter"/>
</dbReference>
<dbReference type="Pfam" id="PF04970">
    <property type="entry name" value="LRAT"/>
    <property type="match status" value="1"/>
</dbReference>
<dbReference type="PANTHER" id="PTHR13943">
    <property type="entry name" value="HRAS-LIKE SUPPRESSOR - RELATED"/>
    <property type="match status" value="1"/>
</dbReference>
<evidence type="ECO:0000256" key="3">
    <source>
        <dbReference type="ARBA" id="ARBA00022801"/>
    </source>
</evidence>
<dbReference type="Gene3D" id="3.90.1720.10">
    <property type="entry name" value="endopeptidase domain like (from Nostoc punctiforme)"/>
    <property type="match status" value="1"/>
</dbReference>
<evidence type="ECO:0000313" key="6">
    <source>
        <dbReference type="EnsemblMetazoa" id="XP_038061941.1"/>
    </source>
</evidence>
<dbReference type="AlphaFoldDB" id="A0A914AEL4"/>
<dbReference type="InterPro" id="IPR007053">
    <property type="entry name" value="LRAT_dom"/>
</dbReference>
<dbReference type="GO" id="GO:0016410">
    <property type="term" value="F:N-acyltransferase activity"/>
    <property type="evidence" value="ECO:0007669"/>
    <property type="project" value="TreeGrafter"/>
</dbReference>
<dbReference type="InterPro" id="IPR051496">
    <property type="entry name" value="H-rev107_PLA/AT"/>
</dbReference>
<dbReference type="PROSITE" id="PS51934">
    <property type="entry name" value="LRAT"/>
    <property type="match status" value="1"/>
</dbReference>
<dbReference type="EnsemblMetazoa" id="XM_038206013.1">
    <property type="protein sequence ID" value="XP_038061941.1"/>
    <property type="gene ID" value="LOC119732481"/>
</dbReference>
<evidence type="ECO:0000256" key="2">
    <source>
        <dbReference type="ARBA" id="ARBA00022679"/>
    </source>
</evidence>
<sequence>MRALEDEVYIGDRLEFNRVMYSHWGIYVGEYENEKHAVIHFGMFEGGAAFSKKKISGSASSASRKPEIRADPIRKVLGNFGLVRINNIRDKIVKCLDLGVIIRVATEMHRDEKPINYNLFERNCEHFVNLCRYGKAHSEQVDAGKETLLTAIWPTTRMICSIIHGHS</sequence>
<proteinExistence type="inferred from homology"/>
<evidence type="ECO:0000259" key="5">
    <source>
        <dbReference type="PROSITE" id="PS51934"/>
    </source>
</evidence>
<accession>A0A914AEL4</accession>
<comment type="similarity">
    <text evidence="1">Belongs to the H-rev107 family.</text>
</comment>
<keyword evidence="2" id="KW-0808">Transferase</keyword>
<name>A0A914AEL4_PATMI</name>
<dbReference type="PANTHER" id="PTHR13943:SF77">
    <property type="entry name" value="LRAT DOMAIN-CONTAINING PROTEIN"/>
    <property type="match status" value="1"/>
</dbReference>
<protein>
    <recommendedName>
        <fullName evidence="5">LRAT domain-containing protein</fullName>
    </recommendedName>
</protein>
<evidence type="ECO:0000313" key="7">
    <source>
        <dbReference type="Proteomes" id="UP000887568"/>
    </source>
</evidence>
<evidence type="ECO:0000256" key="1">
    <source>
        <dbReference type="ARBA" id="ARBA00007824"/>
    </source>
</evidence>
<keyword evidence="7" id="KW-1185">Reference proteome</keyword>
<dbReference type="GO" id="GO:0005737">
    <property type="term" value="C:cytoplasm"/>
    <property type="evidence" value="ECO:0007669"/>
    <property type="project" value="TreeGrafter"/>
</dbReference>
<reference evidence="6" key="1">
    <citation type="submission" date="2022-11" db="UniProtKB">
        <authorList>
            <consortium name="EnsemblMetazoa"/>
        </authorList>
    </citation>
    <scope>IDENTIFICATION</scope>
</reference>
<organism evidence="6 7">
    <name type="scientific">Patiria miniata</name>
    <name type="common">Bat star</name>
    <name type="synonym">Asterina miniata</name>
    <dbReference type="NCBI Taxonomy" id="46514"/>
    <lineage>
        <taxon>Eukaryota</taxon>
        <taxon>Metazoa</taxon>
        <taxon>Echinodermata</taxon>
        <taxon>Eleutherozoa</taxon>
        <taxon>Asterozoa</taxon>
        <taxon>Asteroidea</taxon>
        <taxon>Valvatacea</taxon>
        <taxon>Valvatida</taxon>
        <taxon>Asterinidae</taxon>
        <taxon>Patiria</taxon>
    </lineage>
</organism>
<keyword evidence="4" id="KW-0443">Lipid metabolism</keyword>
<keyword evidence="3" id="KW-0378">Hydrolase</keyword>
<dbReference type="GO" id="GO:0008970">
    <property type="term" value="F:phospholipase A1 activity"/>
    <property type="evidence" value="ECO:0007669"/>
    <property type="project" value="TreeGrafter"/>
</dbReference>